<feature type="domain" description="Putative regulatory protein FmdB zinc ribbon" evidence="2">
    <location>
        <begin position="1"/>
        <end position="41"/>
    </location>
</feature>
<evidence type="ECO:0000313" key="3">
    <source>
        <dbReference type="EMBL" id="MFC3106255.1"/>
    </source>
</evidence>
<dbReference type="InterPro" id="IPR013429">
    <property type="entry name" value="Regulatory_FmdB_Zinc_ribbon"/>
</dbReference>
<evidence type="ECO:0000313" key="4">
    <source>
        <dbReference type="Proteomes" id="UP001595462"/>
    </source>
</evidence>
<feature type="region of interest" description="Disordered" evidence="1">
    <location>
        <begin position="44"/>
        <end position="111"/>
    </location>
</feature>
<feature type="compositionally biased region" description="Basic and acidic residues" evidence="1">
    <location>
        <begin position="55"/>
        <end position="64"/>
    </location>
</feature>
<gene>
    <name evidence="3" type="ORF">ACFOSU_20465</name>
</gene>
<keyword evidence="4" id="KW-1185">Reference proteome</keyword>
<evidence type="ECO:0000256" key="1">
    <source>
        <dbReference type="SAM" id="MobiDB-lite"/>
    </source>
</evidence>
<comment type="caution">
    <text evidence="3">The sequence shown here is derived from an EMBL/GenBank/DDBJ whole genome shotgun (WGS) entry which is preliminary data.</text>
</comment>
<accession>A0ABV7EWV8</accession>
<dbReference type="RefSeq" id="WP_380691876.1">
    <property type="nucleotide sequence ID" value="NZ_JBHRSS010000010.1"/>
</dbReference>
<evidence type="ECO:0000259" key="2">
    <source>
        <dbReference type="SMART" id="SM00834"/>
    </source>
</evidence>
<dbReference type="NCBIfam" id="TIGR02605">
    <property type="entry name" value="CxxC_CxxC_SSSS"/>
    <property type="match status" value="1"/>
</dbReference>
<dbReference type="SMART" id="SM00834">
    <property type="entry name" value="CxxC_CXXC_SSSS"/>
    <property type="match status" value="1"/>
</dbReference>
<dbReference type="Pfam" id="PF09723">
    <property type="entry name" value="Zn_ribbon_8"/>
    <property type="match status" value="1"/>
</dbReference>
<reference evidence="4" key="1">
    <citation type="journal article" date="2019" name="Int. J. Syst. Evol. Microbiol.">
        <title>The Global Catalogue of Microorganisms (GCM) 10K type strain sequencing project: providing services to taxonomists for standard genome sequencing and annotation.</title>
        <authorList>
            <consortium name="The Broad Institute Genomics Platform"/>
            <consortium name="The Broad Institute Genome Sequencing Center for Infectious Disease"/>
            <person name="Wu L."/>
            <person name="Ma J."/>
        </authorList>
    </citation>
    <scope>NUCLEOTIDE SEQUENCE [LARGE SCALE GENOMIC DNA]</scope>
    <source>
        <strain evidence="4">KCTC 52640</strain>
    </source>
</reference>
<name>A0ABV7EWV8_9GAMM</name>
<dbReference type="Proteomes" id="UP001595462">
    <property type="component" value="Unassembled WGS sequence"/>
</dbReference>
<protein>
    <submittedName>
        <fullName evidence="3">Zinc ribbon domain-containing protein</fullName>
    </submittedName>
</protein>
<organism evidence="3 4">
    <name type="scientific">Salinisphaera aquimarina</name>
    <dbReference type="NCBI Taxonomy" id="2094031"/>
    <lineage>
        <taxon>Bacteria</taxon>
        <taxon>Pseudomonadati</taxon>
        <taxon>Pseudomonadota</taxon>
        <taxon>Gammaproteobacteria</taxon>
        <taxon>Salinisphaerales</taxon>
        <taxon>Salinisphaeraceae</taxon>
        <taxon>Salinisphaera</taxon>
    </lineage>
</organism>
<dbReference type="EMBL" id="JBHRSS010000010">
    <property type="protein sequence ID" value="MFC3106255.1"/>
    <property type="molecule type" value="Genomic_DNA"/>
</dbReference>
<proteinExistence type="predicted"/>
<sequence>MPIYEFVCRDCGTFSAMRRMADSRAPSDCPQCGATSRRVIASAPRLSRVSRSTRVAHETNERSSHAPHTTQTYGGGHPAGCGCASHGKSRQSGPPPAVQTQTGPRPWMISH</sequence>